<organism evidence="2 3">
    <name type="scientific">Leptospira ilyithenensis</name>
    <dbReference type="NCBI Taxonomy" id="2484901"/>
    <lineage>
        <taxon>Bacteria</taxon>
        <taxon>Pseudomonadati</taxon>
        <taxon>Spirochaetota</taxon>
        <taxon>Spirochaetia</taxon>
        <taxon>Leptospirales</taxon>
        <taxon>Leptospiraceae</taxon>
        <taxon>Leptospira</taxon>
    </lineage>
</organism>
<feature type="domain" description="Formyl transferase N-terminal" evidence="1">
    <location>
        <begin position="62"/>
        <end position="165"/>
    </location>
</feature>
<dbReference type="Gene3D" id="3.40.50.170">
    <property type="entry name" value="Formyl transferase, N-terminal domain"/>
    <property type="match status" value="1"/>
</dbReference>
<keyword evidence="3" id="KW-1185">Reference proteome</keyword>
<dbReference type="AlphaFoldDB" id="A0A4R9LMT3"/>
<proteinExistence type="predicted"/>
<dbReference type="OrthoDB" id="9802815at2"/>
<protein>
    <recommendedName>
        <fullName evidence="1">Formyl transferase N-terminal domain-containing protein</fullName>
    </recommendedName>
</protein>
<accession>A0A4R9LMT3</accession>
<comment type="caution">
    <text evidence="2">The sequence shown here is derived from an EMBL/GenBank/DDBJ whole genome shotgun (WGS) entry which is preliminary data.</text>
</comment>
<dbReference type="RefSeq" id="WP_135764986.1">
    <property type="nucleotide sequence ID" value="NZ_RQHV01000061.1"/>
</dbReference>
<sequence length="224" mass="25576">MNLEYLAMLAIPNARSISYLNELIKRECLPSFVCLLKPDSMTPGQKSFEENAVFVSILNENRIEFETFDTMNINDPQIVDCLKKRKENIIIYSGPGGALLKEDLLSIGKEYVHVHPGKLPEFRGSTTIYYHVLSGVKPVATAIFLRSAIDTGPILKEKEFDFPINEDIDYEYDPRIRAEVLGDLIEEYSKKGSFGTKEQSKSNGETYYIMHPMLRHIARLSFEK</sequence>
<dbReference type="SUPFAM" id="SSF53328">
    <property type="entry name" value="Formyltransferase"/>
    <property type="match status" value="1"/>
</dbReference>
<evidence type="ECO:0000313" key="3">
    <source>
        <dbReference type="Proteomes" id="UP000298264"/>
    </source>
</evidence>
<reference evidence="2" key="1">
    <citation type="journal article" date="2019" name="PLoS Negl. Trop. Dis.">
        <title>Revisiting the worldwide diversity of Leptospira species in the environment.</title>
        <authorList>
            <person name="Vincent A.T."/>
            <person name="Schiettekatte O."/>
            <person name="Bourhy P."/>
            <person name="Veyrier F.J."/>
            <person name="Picardeau M."/>
        </authorList>
    </citation>
    <scope>NUCLEOTIDE SEQUENCE [LARGE SCALE GENOMIC DNA]</scope>
    <source>
        <strain evidence="2">201400974</strain>
    </source>
</reference>
<dbReference type="InterPro" id="IPR036477">
    <property type="entry name" value="Formyl_transf_N_sf"/>
</dbReference>
<evidence type="ECO:0000313" key="2">
    <source>
        <dbReference type="EMBL" id="TGN08007.1"/>
    </source>
</evidence>
<name>A0A4R9LMT3_9LEPT</name>
<dbReference type="InterPro" id="IPR002376">
    <property type="entry name" value="Formyl_transf_N"/>
</dbReference>
<dbReference type="Proteomes" id="UP000298264">
    <property type="component" value="Unassembled WGS sequence"/>
</dbReference>
<gene>
    <name evidence="2" type="ORF">EHS11_13800</name>
</gene>
<dbReference type="Pfam" id="PF00551">
    <property type="entry name" value="Formyl_trans_N"/>
    <property type="match status" value="1"/>
</dbReference>
<dbReference type="EMBL" id="RQHV01000061">
    <property type="protein sequence ID" value="TGN08007.1"/>
    <property type="molecule type" value="Genomic_DNA"/>
</dbReference>
<evidence type="ECO:0000259" key="1">
    <source>
        <dbReference type="Pfam" id="PF00551"/>
    </source>
</evidence>